<evidence type="ECO:0000259" key="2">
    <source>
        <dbReference type="Pfam" id="PF12172"/>
    </source>
</evidence>
<dbReference type="EMBL" id="CP046622">
    <property type="protein sequence ID" value="QGW82551.1"/>
    <property type="molecule type" value="Genomic_DNA"/>
</dbReference>
<dbReference type="PANTHER" id="PTHR34075:SF5">
    <property type="entry name" value="BLR3430 PROTEIN"/>
    <property type="match status" value="1"/>
</dbReference>
<dbReference type="InterPro" id="IPR022002">
    <property type="entry name" value="ChsH2_Znr"/>
</dbReference>
<dbReference type="RefSeq" id="WP_157613889.1">
    <property type="nucleotide sequence ID" value="NZ_CP046622.1"/>
</dbReference>
<dbReference type="InterPro" id="IPR052513">
    <property type="entry name" value="Thioester_dehydratase-like"/>
</dbReference>
<organism evidence="3 4">
    <name type="scientific">Variovorax paradoxus</name>
    <dbReference type="NCBI Taxonomy" id="34073"/>
    <lineage>
        <taxon>Bacteria</taxon>
        <taxon>Pseudomonadati</taxon>
        <taxon>Pseudomonadota</taxon>
        <taxon>Betaproteobacteria</taxon>
        <taxon>Burkholderiales</taxon>
        <taxon>Comamonadaceae</taxon>
        <taxon>Variovorax</taxon>
    </lineage>
</organism>
<feature type="domain" description="ChsH2 C-terminal OB-fold" evidence="1">
    <location>
        <begin position="58"/>
        <end position="117"/>
    </location>
</feature>
<feature type="domain" description="ChsH2 rubredoxin-like zinc ribbon" evidence="2">
    <location>
        <begin position="22"/>
        <end position="54"/>
    </location>
</feature>
<dbReference type="AlphaFoldDB" id="A0A6I6HF24"/>
<dbReference type="Gene3D" id="6.10.30.10">
    <property type="match status" value="1"/>
</dbReference>
<evidence type="ECO:0000259" key="1">
    <source>
        <dbReference type="Pfam" id="PF01796"/>
    </source>
</evidence>
<dbReference type="SUPFAM" id="SSF50249">
    <property type="entry name" value="Nucleic acid-binding proteins"/>
    <property type="match status" value="1"/>
</dbReference>
<dbReference type="InterPro" id="IPR012340">
    <property type="entry name" value="NA-bd_OB-fold"/>
</dbReference>
<dbReference type="Proteomes" id="UP000425817">
    <property type="component" value="Chromosome"/>
</dbReference>
<name>A0A6I6HF24_VARPD</name>
<reference evidence="3 4" key="1">
    <citation type="submission" date="2019-12" db="EMBL/GenBank/DDBJ databases">
        <title>Hybrid Genome Assemblies of two High G+C Isolates from Undergraduate Microbiology Courses.</title>
        <authorList>
            <person name="Ne Ville C.J."/>
            <person name="Enright D."/>
            <person name="Hernandez I."/>
            <person name="Dodsworth J."/>
            <person name="Orwin P.M."/>
        </authorList>
    </citation>
    <scope>NUCLEOTIDE SEQUENCE [LARGE SCALE GENOMIC DNA]</scope>
    <source>
        <strain evidence="3 4">CSUSB</strain>
    </source>
</reference>
<dbReference type="Pfam" id="PF12172">
    <property type="entry name" value="zf-ChsH2"/>
    <property type="match status" value="1"/>
</dbReference>
<dbReference type="PANTHER" id="PTHR34075">
    <property type="entry name" value="BLR3430 PROTEIN"/>
    <property type="match status" value="1"/>
</dbReference>
<dbReference type="OrthoDB" id="5514845at2"/>
<accession>A0A6I6HF24</accession>
<dbReference type="GO" id="GO:0003677">
    <property type="term" value="F:DNA binding"/>
    <property type="evidence" value="ECO:0007669"/>
    <property type="project" value="UniProtKB-KW"/>
</dbReference>
<sequence>MTNSSTTSKPTGAGVLARHQAELDAGRFLIQRCGACQRAVYFPRVLCPHCGAEEPALVAPAGTGAVYAVTTVRRKPEAGGDYNVCIVELDEGVRLMSRVEGMPPADVRIGLRVRARVVVPTGGSGMVVFDAATGDAA</sequence>
<gene>
    <name evidence="3" type="ORF">GOQ09_13625</name>
</gene>
<dbReference type="Pfam" id="PF01796">
    <property type="entry name" value="OB_ChsH2_C"/>
    <property type="match status" value="1"/>
</dbReference>
<evidence type="ECO:0000313" key="3">
    <source>
        <dbReference type="EMBL" id="QGW82551.1"/>
    </source>
</evidence>
<evidence type="ECO:0000313" key="4">
    <source>
        <dbReference type="Proteomes" id="UP000425817"/>
    </source>
</evidence>
<dbReference type="InterPro" id="IPR002878">
    <property type="entry name" value="ChsH2_C"/>
</dbReference>
<protein>
    <submittedName>
        <fullName evidence="3">DNA-binding protein</fullName>
    </submittedName>
</protein>
<keyword evidence="3" id="KW-0238">DNA-binding</keyword>
<proteinExistence type="predicted"/>